<keyword evidence="5" id="KW-1185">Reference proteome</keyword>
<dbReference type="InterPro" id="IPR050595">
    <property type="entry name" value="Bact_response_regulator"/>
</dbReference>
<dbReference type="eggNOG" id="COG0745">
    <property type="taxonomic scope" value="Bacteria"/>
</dbReference>
<evidence type="ECO:0000313" key="4">
    <source>
        <dbReference type="EMBL" id="EAZ91286.1"/>
    </source>
</evidence>
<accession>A3IQL1</accession>
<evidence type="ECO:0000313" key="5">
    <source>
        <dbReference type="Proteomes" id="UP000003781"/>
    </source>
</evidence>
<dbReference type="RefSeq" id="WP_008275677.1">
    <property type="nucleotide sequence ID" value="NZ_AAXW01000015.1"/>
</dbReference>
<proteinExistence type="predicted"/>
<evidence type="ECO:0000256" key="1">
    <source>
        <dbReference type="ARBA" id="ARBA00022553"/>
    </source>
</evidence>
<dbReference type="PANTHER" id="PTHR44591:SF25">
    <property type="entry name" value="CHEMOTAXIS TWO-COMPONENT RESPONSE REGULATOR"/>
    <property type="match status" value="1"/>
</dbReference>
<comment type="caution">
    <text evidence="4">The sequence shown here is derived from an EMBL/GenBank/DDBJ whole genome shotgun (WGS) entry which is preliminary data.</text>
</comment>
<sequence length="79" mass="8823">MPNQGGIDLVISDIEMPHINGFELLKTIRFNPDFSFIPVIMVTSCTGQHYRQQGADLGANAYLGKPILQKVYSKPLNLF</sequence>
<organism evidence="4 5">
    <name type="scientific">Crocosphaera chwakensis CCY0110</name>
    <dbReference type="NCBI Taxonomy" id="391612"/>
    <lineage>
        <taxon>Bacteria</taxon>
        <taxon>Bacillati</taxon>
        <taxon>Cyanobacteriota</taxon>
        <taxon>Cyanophyceae</taxon>
        <taxon>Oscillatoriophycideae</taxon>
        <taxon>Chroococcales</taxon>
        <taxon>Aphanothecaceae</taxon>
        <taxon>Crocosphaera</taxon>
        <taxon>Crocosphaera chwakensis</taxon>
    </lineage>
</organism>
<reference evidence="4 5" key="1">
    <citation type="submission" date="2007-03" db="EMBL/GenBank/DDBJ databases">
        <authorList>
            <person name="Stal L."/>
            <person name="Ferriera S."/>
            <person name="Johnson J."/>
            <person name="Kravitz S."/>
            <person name="Beeson K."/>
            <person name="Sutton G."/>
            <person name="Rogers Y.-H."/>
            <person name="Friedman R."/>
            <person name="Frazier M."/>
            <person name="Venter J.C."/>
        </authorList>
    </citation>
    <scope>NUCLEOTIDE SEQUENCE [LARGE SCALE GENOMIC DNA]</scope>
    <source>
        <strain evidence="4 5">CCY0110</strain>
    </source>
</reference>
<dbReference type="AlphaFoldDB" id="A3IQL1"/>
<feature type="modified residue" description="4-aspartylphosphate" evidence="2">
    <location>
        <position position="13"/>
    </location>
</feature>
<dbReference type="PANTHER" id="PTHR44591">
    <property type="entry name" value="STRESS RESPONSE REGULATOR PROTEIN 1"/>
    <property type="match status" value="1"/>
</dbReference>
<dbReference type="Pfam" id="PF00072">
    <property type="entry name" value="Response_reg"/>
    <property type="match status" value="1"/>
</dbReference>
<keyword evidence="1 2" id="KW-0597">Phosphoprotein</keyword>
<evidence type="ECO:0000259" key="3">
    <source>
        <dbReference type="PROSITE" id="PS50110"/>
    </source>
</evidence>
<dbReference type="InterPro" id="IPR011006">
    <property type="entry name" value="CheY-like_superfamily"/>
</dbReference>
<protein>
    <submittedName>
        <fullName evidence="4">Two-component hybrid sensor and regulator</fullName>
    </submittedName>
</protein>
<gene>
    <name evidence="4" type="ORF">CY0110_11702</name>
</gene>
<dbReference type="Gene3D" id="3.40.50.2300">
    <property type="match status" value="1"/>
</dbReference>
<dbReference type="PROSITE" id="PS50110">
    <property type="entry name" value="RESPONSE_REGULATORY"/>
    <property type="match status" value="1"/>
</dbReference>
<dbReference type="Proteomes" id="UP000003781">
    <property type="component" value="Unassembled WGS sequence"/>
</dbReference>
<dbReference type="InterPro" id="IPR001789">
    <property type="entry name" value="Sig_transdc_resp-reg_receiver"/>
</dbReference>
<feature type="domain" description="Response regulatory" evidence="3">
    <location>
        <begin position="1"/>
        <end position="79"/>
    </location>
</feature>
<name>A3IQL1_9CHRO</name>
<evidence type="ECO:0000256" key="2">
    <source>
        <dbReference type="PROSITE-ProRule" id="PRU00169"/>
    </source>
</evidence>
<dbReference type="SUPFAM" id="SSF52172">
    <property type="entry name" value="CheY-like"/>
    <property type="match status" value="1"/>
</dbReference>
<dbReference type="EMBL" id="AAXW01000015">
    <property type="protein sequence ID" value="EAZ91286.1"/>
    <property type="molecule type" value="Genomic_DNA"/>
</dbReference>
<dbReference type="GO" id="GO:0000160">
    <property type="term" value="P:phosphorelay signal transduction system"/>
    <property type="evidence" value="ECO:0007669"/>
    <property type="project" value="InterPro"/>
</dbReference>